<evidence type="ECO:0000256" key="10">
    <source>
        <dbReference type="SAM" id="MobiDB-lite"/>
    </source>
</evidence>
<keyword evidence="6 11" id="KW-1133">Transmembrane helix</keyword>
<dbReference type="PANTHER" id="PTHR30046">
    <property type="entry name" value="FLAGELLAR M-RING PROTEIN"/>
    <property type="match status" value="1"/>
</dbReference>
<evidence type="ECO:0000256" key="5">
    <source>
        <dbReference type="ARBA" id="ARBA00022692"/>
    </source>
</evidence>
<feature type="compositionally biased region" description="Low complexity" evidence="10">
    <location>
        <begin position="340"/>
        <end position="356"/>
    </location>
</feature>
<dbReference type="Pfam" id="PF01514">
    <property type="entry name" value="YscJ_FliF"/>
    <property type="match status" value="1"/>
</dbReference>
<evidence type="ECO:0000256" key="6">
    <source>
        <dbReference type="ARBA" id="ARBA00022989"/>
    </source>
</evidence>
<evidence type="ECO:0000259" key="13">
    <source>
        <dbReference type="Pfam" id="PF08345"/>
    </source>
</evidence>
<feature type="domain" description="Flagellar M-ring C-terminal" evidence="13">
    <location>
        <begin position="269"/>
        <end position="441"/>
    </location>
</feature>
<dbReference type="GO" id="GO:0009431">
    <property type="term" value="C:bacterial-type flagellum basal body, MS ring"/>
    <property type="evidence" value="ECO:0007669"/>
    <property type="project" value="InterPro"/>
</dbReference>
<feature type="compositionally biased region" description="Low complexity" evidence="10">
    <location>
        <begin position="507"/>
        <end position="521"/>
    </location>
</feature>
<accession>A0A147I8K4</accession>
<dbReference type="PANTHER" id="PTHR30046:SF0">
    <property type="entry name" value="FLAGELLAR M-RING PROTEIN"/>
    <property type="match status" value="1"/>
</dbReference>
<feature type="domain" description="Flagellar M-ring N-terminal" evidence="12">
    <location>
        <begin position="63"/>
        <end position="237"/>
    </location>
</feature>
<feature type="region of interest" description="Disordered" evidence="10">
    <location>
        <begin position="507"/>
        <end position="526"/>
    </location>
</feature>
<keyword evidence="4" id="KW-1003">Cell membrane</keyword>
<dbReference type="GO" id="GO:0003774">
    <property type="term" value="F:cytoskeletal motor activity"/>
    <property type="evidence" value="ECO:0007669"/>
    <property type="project" value="InterPro"/>
</dbReference>
<evidence type="ECO:0000256" key="11">
    <source>
        <dbReference type="SAM" id="Phobius"/>
    </source>
</evidence>
<reference evidence="14 15" key="1">
    <citation type="journal article" date="2016" name="Front. Microbiol.">
        <title>Genomic Resource of Rice Seed Associated Bacteria.</title>
        <authorList>
            <person name="Midha S."/>
            <person name="Bansal K."/>
            <person name="Sharma S."/>
            <person name="Kumar N."/>
            <person name="Patil P.P."/>
            <person name="Chaudhry V."/>
            <person name="Patil P.B."/>
        </authorList>
    </citation>
    <scope>NUCLEOTIDE SEQUENCE [LARGE SCALE GENOMIC DNA]</scope>
    <source>
        <strain evidence="14 15">NS334</strain>
    </source>
</reference>
<dbReference type="RefSeq" id="WP_058754419.1">
    <property type="nucleotide sequence ID" value="NZ_LDTB01000007.1"/>
</dbReference>
<dbReference type="PRINTS" id="PR01009">
    <property type="entry name" value="FLGMRINGFLIF"/>
</dbReference>
<evidence type="ECO:0000256" key="3">
    <source>
        <dbReference type="ARBA" id="ARBA00007971"/>
    </source>
</evidence>
<keyword evidence="5 11" id="KW-0812">Transmembrane</keyword>
<comment type="subcellular location">
    <subcellularLocation>
        <location evidence="1 9">Bacterial flagellum basal body</location>
    </subcellularLocation>
    <subcellularLocation>
        <location evidence="2">Cell membrane</location>
        <topology evidence="2">Multi-pass membrane protein</topology>
    </subcellularLocation>
</comment>
<evidence type="ECO:0000256" key="4">
    <source>
        <dbReference type="ARBA" id="ARBA00022475"/>
    </source>
</evidence>
<dbReference type="PATRIC" id="fig|869719.3.peg.3062"/>
<evidence type="ECO:0000259" key="12">
    <source>
        <dbReference type="Pfam" id="PF01514"/>
    </source>
</evidence>
<feature type="transmembrane region" description="Helical" evidence="11">
    <location>
        <begin position="462"/>
        <end position="481"/>
    </location>
</feature>
<comment type="similarity">
    <text evidence="3 9">Belongs to the FliF family.</text>
</comment>
<comment type="caution">
    <text evidence="14">The sequence shown here is derived from an EMBL/GenBank/DDBJ whole genome shotgun (WGS) entry which is preliminary data.</text>
</comment>
<evidence type="ECO:0000256" key="2">
    <source>
        <dbReference type="ARBA" id="ARBA00004651"/>
    </source>
</evidence>
<keyword evidence="14" id="KW-0282">Flagellum</keyword>
<name>A0A147I8K4_9SPHN</name>
<evidence type="ECO:0000256" key="7">
    <source>
        <dbReference type="ARBA" id="ARBA00023136"/>
    </source>
</evidence>
<dbReference type="Proteomes" id="UP000074310">
    <property type="component" value="Unassembled WGS sequence"/>
</dbReference>
<sequence length="586" mass="61047">MSNALAPATPQNPAPVTIVPEKFANPLRQIQGVMAQPAVRRAGPMALMVGLIGAAGLAWSALSTPPQKTLFAGLPDSDKAAVTTALSAANIPSHIDDSAGTLTVNEEDYSKARLLLAGQGLPKAAPGGYAILDELPMGVSRAVEGERLRQARETELARSIQEIDAVAEARVHLAMPETSVFVRDNASPSASVVIKLQGGRSLSEAQVRSIVNLVASSVPGLKPDAVTVVDQMGGLLTKTGDGPESANDKRIEFQRQVEDKYRQQLIQLLTPLVGAGNFSAEVQADVNLDETSATRESYDKEGRLRAETGNWTGNMASGAPPAGIPGALSNTPPPASQLSTPQPATGAPGTPNAQPTPGGPAPDAAKQSDAFQRAYDLNKEVSVTRAAPGNIKRLSVAVLLRDPDKGKRTAMEIQQINDLVKSAVGFDQARNDNVTVISRKFADSAVDPAAAPKWYDNALVPMLARNLTAVLIALLVLLLGVRPIAKALMKKREDAIAPAAALPNGATPGAASGDGSPAGDGQSVADGAEGTDQIEVAAPVSLDQIETSRSYEERIDAVRGFTRDNPARAALAVRDMIAVAPEEPKP</sequence>
<dbReference type="InterPro" id="IPR043427">
    <property type="entry name" value="YscJ/FliF"/>
</dbReference>
<dbReference type="InterPro" id="IPR045851">
    <property type="entry name" value="AMP-bd_C_sf"/>
</dbReference>
<keyword evidence="14" id="KW-0969">Cilium</keyword>
<feature type="compositionally biased region" description="Low complexity" evidence="10">
    <location>
        <begin position="318"/>
        <end position="327"/>
    </location>
</feature>
<evidence type="ECO:0000256" key="8">
    <source>
        <dbReference type="ARBA" id="ARBA00023143"/>
    </source>
</evidence>
<proteinExistence type="inferred from homology"/>
<protein>
    <recommendedName>
        <fullName evidence="9">Flagellar M-ring protein</fullName>
    </recommendedName>
</protein>
<dbReference type="InterPro" id="IPR000067">
    <property type="entry name" value="FlgMring_FliF"/>
</dbReference>
<dbReference type="Pfam" id="PF08345">
    <property type="entry name" value="YscJ_FliF_C"/>
    <property type="match status" value="1"/>
</dbReference>
<comment type="function">
    <text evidence="9">The M ring may be actively involved in energy transduction.</text>
</comment>
<dbReference type="GO" id="GO:0071973">
    <property type="term" value="P:bacterial-type flagellum-dependent cell motility"/>
    <property type="evidence" value="ECO:0007669"/>
    <property type="project" value="InterPro"/>
</dbReference>
<dbReference type="NCBIfam" id="TIGR00206">
    <property type="entry name" value="fliF"/>
    <property type="match status" value="1"/>
</dbReference>
<evidence type="ECO:0000313" key="14">
    <source>
        <dbReference type="EMBL" id="KTT75524.1"/>
    </source>
</evidence>
<dbReference type="AlphaFoldDB" id="A0A147I8K4"/>
<keyword evidence="15" id="KW-1185">Reference proteome</keyword>
<dbReference type="GO" id="GO:0005886">
    <property type="term" value="C:plasma membrane"/>
    <property type="evidence" value="ECO:0007669"/>
    <property type="project" value="UniProtKB-SubCell"/>
</dbReference>
<dbReference type="InterPro" id="IPR006182">
    <property type="entry name" value="FliF_N_dom"/>
</dbReference>
<keyword evidence="8 9" id="KW-0975">Bacterial flagellum</keyword>
<evidence type="ECO:0000256" key="9">
    <source>
        <dbReference type="PIRNR" id="PIRNR004862"/>
    </source>
</evidence>
<gene>
    <name evidence="14" type="ORF">NS334_02610</name>
</gene>
<organism evidence="14 15">
    <name type="scientific">Sphingomonas endophytica</name>
    <dbReference type="NCBI Taxonomy" id="869719"/>
    <lineage>
        <taxon>Bacteria</taxon>
        <taxon>Pseudomonadati</taxon>
        <taxon>Pseudomonadota</taxon>
        <taxon>Alphaproteobacteria</taxon>
        <taxon>Sphingomonadales</taxon>
        <taxon>Sphingomonadaceae</taxon>
        <taxon>Sphingomonas</taxon>
    </lineage>
</organism>
<feature type="region of interest" description="Disordered" evidence="10">
    <location>
        <begin position="309"/>
        <end position="366"/>
    </location>
</feature>
<dbReference type="OrthoDB" id="9807026at2"/>
<dbReference type="EMBL" id="LDTB01000007">
    <property type="protein sequence ID" value="KTT75524.1"/>
    <property type="molecule type" value="Genomic_DNA"/>
</dbReference>
<dbReference type="PIRSF" id="PIRSF004862">
    <property type="entry name" value="FliF"/>
    <property type="match status" value="1"/>
</dbReference>
<keyword evidence="14" id="KW-0966">Cell projection</keyword>
<evidence type="ECO:0000313" key="15">
    <source>
        <dbReference type="Proteomes" id="UP000074310"/>
    </source>
</evidence>
<keyword evidence="7 11" id="KW-0472">Membrane</keyword>
<dbReference type="Gene3D" id="3.30.300.30">
    <property type="match status" value="1"/>
</dbReference>
<evidence type="ECO:0000256" key="1">
    <source>
        <dbReference type="ARBA" id="ARBA00004117"/>
    </source>
</evidence>
<dbReference type="InterPro" id="IPR013556">
    <property type="entry name" value="Flag_M-ring_C"/>
</dbReference>